<dbReference type="PANTHER" id="PTHR43630:SF2">
    <property type="entry name" value="GLYCOSYLTRANSFERASE"/>
    <property type="match status" value="1"/>
</dbReference>
<reference evidence="3 4" key="1">
    <citation type="submission" date="2024-09" db="EMBL/GenBank/DDBJ databases">
        <authorList>
            <person name="Sun Q."/>
            <person name="Mori K."/>
        </authorList>
    </citation>
    <scope>NUCLEOTIDE SEQUENCE [LARGE SCALE GENOMIC DNA]</scope>
    <source>
        <strain evidence="3 4">CCM 7759</strain>
    </source>
</reference>
<evidence type="ECO:0000256" key="1">
    <source>
        <dbReference type="PROSITE-ProRule" id="PRU00339"/>
    </source>
</evidence>
<feature type="repeat" description="TPR" evidence="1">
    <location>
        <begin position="309"/>
        <end position="342"/>
    </location>
</feature>
<name>A0ABV6DJR9_9BACL</name>
<keyword evidence="3" id="KW-0808">Transferase</keyword>
<dbReference type="EC" id="2.4.-.-" evidence="3"/>
<dbReference type="GO" id="GO:0016757">
    <property type="term" value="F:glycosyltransferase activity"/>
    <property type="evidence" value="ECO:0007669"/>
    <property type="project" value="UniProtKB-KW"/>
</dbReference>
<dbReference type="Proteomes" id="UP001589776">
    <property type="component" value="Unassembled WGS sequence"/>
</dbReference>
<proteinExistence type="predicted"/>
<dbReference type="InterPro" id="IPR001173">
    <property type="entry name" value="Glyco_trans_2-like"/>
</dbReference>
<evidence type="ECO:0000313" key="4">
    <source>
        <dbReference type="Proteomes" id="UP001589776"/>
    </source>
</evidence>
<dbReference type="EMBL" id="JBHLWN010000041">
    <property type="protein sequence ID" value="MFC0212903.1"/>
    <property type="molecule type" value="Genomic_DNA"/>
</dbReference>
<evidence type="ECO:0000259" key="2">
    <source>
        <dbReference type="Pfam" id="PF00535"/>
    </source>
</evidence>
<dbReference type="Gene3D" id="1.25.40.10">
    <property type="entry name" value="Tetratricopeptide repeat domain"/>
    <property type="match status" value="1"/>
</dbReference>
<gene>
    <name evidence="3" type="ORF">ACFFK0_10560</name>
</gene>
<protein>
    <submittedName>
        <fullName evidence="3">Glycosyltransferase</fullName>
        <ecNumber evidence="3">2.4.-.-</ecNumber>
    </submittedName>
</protein>
<dbReference type="Pfam" id="PF14559">
    <property type="entry name" value="TPR_19"/>
    <property type="match status" value="1"/>
</dbReference>
<dbReference type="InterPro" id="IPR011990">
    <property type="entry name" value="TPR-like_helical_dom_sf"/>
</dbReference>
<sequence length="354" mass="40118">MTTFSVCLIVKNEENNIRRVLRSIPKSCEVIVGDTGSTDRTKDIARNLRAKVFDIPWNHDFAEARNAAAAFASGDYILFLDADEELQAGAESALKAFVRKHPKQAGAVAIRNLIGDEVHVHLMARFYPNNGEFQYAGKVHETIFKGDQPAPCLKTGVTIHHYGYDHGVYEAKGKAERYFQLYESCLASDPNNGYMLYQLGKLHFSLKQYEQAEAVLNKGVLLEEEQQLYFPVMLVMLGYTLKNLNRSQEAELLLEKYAAKYSDFPDLPFLLGLLAMDTGKLREIETYFLRALAIGDSDIYTSVHGTGTFKAAYNLGVYYEITGQTDKAFQYYRKAAQYQYAPAKQRLQILRKHL</sequence>
<dbReference type="Pfam" id="PF00535">
    <property type="entry name" value="Glycos_transf_2"/>
    <property type="match status" value="1"/>
</dbReference>
<keyword evidence="4" id="KW-1185">Reference proteome</keyword>
<feature type="domain" description="Glycosyltransferase 2-like" evidence="2">
    <location>
        <begin position="5"/>
        <end position="125"/>
    </location>
</feature>
<dbReference type="Gene3D" id="3.90.550.10">
    <property type="entry name" value="Spore Coat Polysaccharide Biosynthesis Protein SpsA, Chain A"/>
    <property type="match status" value="1"/>
</dbReference>
<dbReference type="PROSITE" id="PS50005">
    <property type="entry name" value="TPR"/>
    <property type="match status" value="2"/>
</dbReference>
<keyword evidence="1" id="KW-0802">TPR repeat</keyword>
<dbReference type="SUPFAM" id="SSF48452">
    <property type="entry name" value="TPR-like"/>
    <property type="match status" value="1"/>
</dbReference>
<dbReference type="PANTHER" id="PTHR43630">
    <property type="entry name" value="POLY-BETA-1,6-N-ACETYL-D-GLUCOSAMINE SYNTHASE"/>
    <property type="match status" value="1"/>
</dbReference>
<dbReference type="InterPro" id="IPR029044">
    <property type="entry name" value="Nucleotide-diphossugar_trans"/>
</dbReference>
<accession>A0ABV6DJR9</accession>
<dbReference type="SMART" id="SM00028">
    <property type="entry name" value="TPR"/>
    <property type="match status" value="3"/>
</dbReference>
<dbReference type="RefSeq" id="WP_377470138.1">
    <property type="nucleotide sequence ID" value="NZ_JBHLWN010000041.1"/>
</dbReference>
<keyword evidence="3" id="KW-0328">Glycosyltransferase</keyword>
<dbReference type="CDD" id="cd02511">
    <property type="entry name" value="Beta4Glucosyltransferase"/>
    <property type="match status" value="1"/>
</dbReference>
<organism evidence="3 4">
    <name type="scientific">Paenibacillus chartarius</name>
    <dbReference type="NCBI Taxonomy" id="747481"/>
    <lineage>
        <taxon>Bacteria</taxon>
        <taxon>Bacillati</taxon>
        <taxon>Bacillota</taxon>
        <taxon>Bacilli</taxon>
        <taxon>Bacillales</taxon>
        <taxon>Paenibacillaceae</taxon>
        <taxon>Paenibacillus</taxon>
    </lineage>
</organism>
<comment type="caution">
    <text evidence="3">The sequence shown here is derived from an EMBL/GenBank/DDBJ whole genome shotgun (WGS) entry which is preliminary data.</text>
</comment>
<evidence type="ECO:0000313" key="3">
    <source>
        <dbReference type="EMBL" id="MFC0212903.1"/>
    </source>
</evidence>
<dbReference type="Pfam" id="PF13181">
    <property type="entry name" value="TPR_8"/>
    <property type="match status" value="1"/>
</dbReference>
<feature type="repeat" description="TPR" evidence="1">
    <location>
        <begin position="193"/>
        <end position="226"/>
    </location>
</feature>
<dbReference type="SUPFAM" id="SSF53448">
    <property type="entry name" value="Nucleotide-diphospho-sugar transferases"/>
    <property type="match status" value="1"/>
</dbReference>
<dbReference type="InterPro" id="IPR019734">
    <property type="entry name" value="TPR_rpt"/>
</dbReference>